<protein>
    <submittedName>
        <fullName evidence="1">Uncharacterized protein</fullName>
    </submittedName>
</protein>
<name>A0A517VPB6_9PLAN</name>
<accession>A0A517VPB6</accession>
<sequence length="397" mass="46838">MFESFQPDYLNSMFEKYSQPEVLGRIVKECSSKVVKWRWATDDMSRNEPFRAELYNTKIKWLIEGAKPKPGNLRHGLDENGKIQVIEDYWFNKTRKEKPRKSTYLIYGKNFADEIELKNSGPKINYLRRNVFKEKKLLKSFVKHNTINSITESHFYYKFGHVTKEISINWQRQKVAARTKRSYEYGQFGELEKITKHYLNEDGTICEELHPIIEYERPQKKETLSQLAKEIQSMLLEQIPETISDSSARDVYYCLLLCYCEEDFGAGWPPFLVLGSLNEQQRILNSEQEELYCLWSPDEMREKETNVELQLNDGNLKRMCALHCQQMDQIDNYESAKKVLQKVSKKLNQYDWSQHIEVTPDFIVAAIDNTGEINPYVDIKSAVPWSRFRSLKKQGLL</sequence>
<reference evidence="1 2" key="1">
    <citation type="submission" date="2019-03" db="EMBL/GenBank/DDBJ databases">
        <title>Deep-cultivation of Planctomycetes and their phenomic and genomic characterization uncovers novel biology.</title>
        <authorList>
            <person name="Wiegand S."/>
            <person name="Jogler M."/>
            <person name="Boedeker C."/>
            <person name="Pinto D."/>
            <person name="Vollmers J."/>
            <person name="Rivas-Marin E."/>
            <person name="Kohn T."/>
            <person name="Peeters S.H."/>
            <person name="Heuer A."/>
            <person name="Rast P."/>
            <person name="Oberbeckmann S."/>
            <person name="Bunk B."/>
            <person name="Jeske O."/>
            <person name="Meyerdierks A."/>
            <person name="Storesund J.E."/>
            <person name="Kallscheuer N."/>
            <person name="Luecker S."/>
            <person name="Lage O.M."/>
            <person name="Pohl T."/>
            <person name="Merkel B.J."/>
            <person name="Hornburger P."/>
            <person name="Mueller R.-W."/>
            <person name="Bruemmer F."/>
            <person name="Labrenz M."/>
            <person name="Spormann A.M."/>
            <person name="Op den Camp H."/>
            <person name="Overmann J."/>
            <person name="Amann R."/>
            <person name="Jetten M.S.M."/>
            <person name="Mascher T."/>
            <person name="Medema M.H."/>
            <person name="Devos D.P."/>
            <person name="Kaster A.-K."/>
            <person name="Ovreas L."/>
            <person name="Rohde M."/>
            <person name="Galperin M.Y."/>
            <person name="Jogler C."/>
        </authorList>
    </citation>
    <scope>NUCLEOTIDE SEQUENCE [LARGE SCALE GENOMIC DNA]</scope>
    <source>
        <strain evidence="1 2">V144</strain>
    </source>
</reference>
<gene>
    <name evidence="1" type="ORF">V144x_02970</name>
</gene>
<proteinExistence type="predicted"/>
<evidence type="ECO:0000313" key="1">
    <source>
        <dbReference type="EMBL" id="QDT94864.1"/>
    </source>
</evidence>
<dbReference type="KEGG" id="gaw:V144x_02970"/>
<dbReference type="EMBL" id="CP037920">
    <property type="protein sequence ID" value="QDT94864.1"/>
    <property type="molecule type" value="Genomic_DNA"/>
</dbReference>
<dbReference type="AlphaFoldDB" id="A0A517VPB6"/>
<dbReference type="RefSeq" id="WP_144980297.1">
    <property type="nucleotide sequence ID" value="NZ_CP037920.1"/>
</dbReference>
<dbReference type="Proteomes" id="UP000318704">
    <property type="component" value="Chromosome"/>
</dbReference>
<evidence type="ECO:0000313" key="2">
    <source>
        <dbReference type="Proteomes" id="UP000318704"/>
    </source>
</evidence>
<organism evidence="1 2">
    <name type="scientific">Gimesia aquarii</name>
    <dbReference type="NCBI Taxonomy" id="2527964"/>
    <lineage>
        <taxon>Bacteria</taxon>
        <taxon>Pseudomonadati</taxon>
        <taxon>Planctomycetota</taxon>
        <taxon>Planctomycetia</taxon>
        <taxon>Planctomycetales</taxon>
        <taxon>Planctomycetaceae</taxon>
        <taxon>Gimesia</taxon>
    </lineage>
</organism>